<organism evidence="1 2">
    <name type="scientific">Apilactobacillus apisilvae</name>
    <dbReference type="NCBI Taxonomy" id="2923364"/>
    <lineage>
        <taxon>Bacteria</taxon>
        <taxon>Bacillati</taxon>
        <taxon>Bacillota</taxon>
        <taxon>Bacilli</taxon>
        <taxon>Lactobacillales</taxon>
        <taxon>Lactobacillaceae</taxon>
        <taxon>Apilactobacillus</taxon>
    </lineage>
</organism>
<evidence type="ECO:0000313" key="2">
    <source>
        <dbReference type="Proteomes" id="UP000831859"/>
    </source>
</evidence>
<protein>
    <submittedName>
        <fullName evidence="1">SAP domain-containing protein</fullName>
    </submittedName>
</protein>
<gene>
    <name evidence="1" type="ORF">MOO46_04785</name>
</gene>
<dbReference type="RefSeq" id="WP_249510556.1">
    <property type="nucleotide sequence ID" value="NZ_CP093362.1"/>
</dbReference>
<dbReference type="Proteomes" id="UP000831859">
    <property type="component" value="Chromosome"/>
</dbReference>
<reference evidence="1 2" key="1">
    <citation type="journal article" date="2022" name="Int. J. Syst. Evol. Microbiol.">
        <title>Apilactobacillus apisilvae sp. nov., Nicolia spurrieriana gen. nov. sp. nov., Bombilactobacillus folatiphilus sp. nov. and Bombilactobacillus thymidiniphilus sp. nov., four new lactic acid bacterial isolates from stingless bees Tetragonula carbonaria and Austroplebeia australis.</title>
        <authorList>
            <person name="Oliphant S.A."/>
            <person name="Watson-Haigh N.S."/>
            <person name="Sumby K.M."/>
            <person name="Gardner J."/>
            <person name="Groom S."/>
            <person name="Jiranek V."/>
        </authorList>
    </citation>
    <scope>NUCLEOTIDE SEQUENCE [LARGE SCALE GENOMIC DNA]</scope>
    <source>
        <strain evidence="1 2">SG5_A10</strain>
    </source>
</reference>
<evidence type="ECO:0000313" key="1">
    <source>
        <dbReference type="EMBL" id="UQS84570.1"/>
    </source>
</evidence>
<keyword evidence="2" id="KW-1185">Reference proteome</keyword>
<dbReference type="Pfam" id="PF18953">
    <property type="entry name" value="SAP_new25"/>
    <property type="match status" value="1"/>
</dbReference>
<dbReference type="EMBL" id="CP093362">
    <property type="protein sequence ID" value="UQS84570.1"/>
    <property type="molecule type" value="Genomic_DNA"/>
</dbReference>
<name>A0ABY4PG84_9LACO</name>
<accession>A0ABY4PG84</accession>
<sequence length="66" mass="7754">MINIQIIYNGKIINNFKKRYFYKTDLQSICRKYQLPTSGTKAELNTYIIRLINGESAKKHSAIEKE</sequence>
<proteinExistence type="predicted"/>